<name>A0A2I1R928_9ACTN</name>
<evidence type="ECO:0000256" key="3">
    <source>
        <dbReference type="ARBA" id="ARBA00022801"/>
    </source>
</evidence>
<dbReference type="InterPro" id="IPR006073">
    <property type="entry name" value="GTP-bd"/>
</dbReference>
<keyword evidence="5" id="KW-0472">Membrane</keyword>
<dbReference type="AlphaFoldDB" id="A0A2I1R928"/>
<proteinExistence type="predicted"/>
<keyword evidence="2" id="KW-0547">Nucleotide-binding</keyword>
<dbReference type="Pfam" id="PF01926">
    <property type="entry name" value="MMR_HSR1"/>
    <property type="match status" value="1"/>
</dbReference>
<accession>A0A2I1R928</accession>
<comment type="subcellular location">
    <subcellularLocation>
        <location evidence="1">Membrane</location>
    </subcellularLocation>
</comment>
<dbReference type="GO" id="GO:0016020">
    <property type="term" value="C:membrane"/>
    <property type="evidence" value="ECO:0007669"/>
    <property type="project" value="UniProtKB-SubCell"/>
</dbReference>
<dbReference type="RefSeq" id="WP_101820178.1">
    <property type="nucleotide sequence ID" value="NZ_PKJC01000006.1"/>
</dbReference>
<evidence type="ECO:0000313" key="7">
    <source>
        <dbReference type="EMBL" id="PKZ65595.1"/>
    </source>
</evidence>
<sequence>MEQRLTVRGRVEQLLDEVGPLSPDTAGVSALRAQLAEPLTVALVGRVSSGKSTLLNALVGDRVAPTDRAECTRVAALYTEGNPQRVEVIGLDGTVTELPGPMRGDLGRPPEEIDHAIVHTPSRLLRERFRVVDTPGLSGFTDTAEIATRRVFGRQGRLARPDVILFLLDDAAGPKADEVAFLAEAGASAQNTILVISQADLIAADNPMLKAQEIARRVWRRFPAIAGAVVAVSGLMAEAGVCGVTERETAQISRRGQLESWELLTILDGGMPAPPGIDVDELGRLEQLVGTYAMDAGGEIAQQGARAYCEWLHRVSGIDELRLAIGRRFLAVGDILKARTVLAALRETAYRSPRRDVFLEAIDEAETSPALHRLREVSALEALARWQPDSDLVGELNVVVASRDVRVLLSLPPTAGPPQIADAARARATDCRSRRAFAATSAEREALLVLEQTYQLVRRGLWVN</sequence>
<dbReference type="STRING" id="2055.BCM27_06185"/>
<dbReference type="InterPro" id="IPR027417">
    <property type="entry name" value="P-loop_NTPase"/>
</dbReference>
<protein>
    <submittedName>
        <fullName evidence="7">GTPase</fullName>
    </submittedName>
</protein>
<dbReference type="InterPro" id="IPR027094">
    <property type="entry name" value="Mitofusin_fam"/>
</dbReference>
<comment type="caution">
    <text evidence="7">The sequence shown here is derived from an EMBL/GenBank/DDBJ whole genome shotgun (WGS) entry which is preliminary data.</text>
</comment>
<evidence type="ECO:0000256" key="1">
    <source>
        <dbReference type="ARBA" id="ARBA00004370"/>
    </source>
</evidence>
<evidence type="ECO:0000256" key="5">
    <source>
        <dbReference type="ARBA" id="ARBA00023136"/>
    </source>
</evidence>
<evidence type="ECO:0000256" key="2">
    <source>
        <dbReference type="ARBA" id="ARBA00022741"/>
    </source>
</evidence>
<dbReference type="GO" id="GO:0003924">
    <property type="term" value="F:GTPase activity"/>
    <property type="evidence" value="ECO:0007669"/>
    <property type="project" value="InterPro"/>
</dbReference>
<evidence type="ECO:0000259" key="6">
    <source>
        <dbReference type="Pfam" id="PF01926"/>
    </source>
</evidence>
<evidence type="ECO:0000256" key="4">
    <source>
        <dbReference type="ARBA" id="ARBA00023134"/>
    </source>
</evidence>
<keyword evidence="4" id="KW-0342">GTP-binding</keyword>
<evidence type="ECO:0000313" key="8">
    <source>
        <dbReference type="Proteomes" id="UP000234662"/>
    </source>
</evidence>
<dbReference type="Proteomes" id="UP000234662">
    <property type="component" value="Unassembled WGS sequence"/>
</dbReference>
<organism evidence="7 8">
    <name type="scientific">Gordonia terrae</name>
    <dbReference type="NCBI Taxonomy" id="2055"/>
    <lineage>
        <taxon>Bacteria</taxon>
        <taxon>Bacillati</taxon>
        <taxon>Actinomycetota</taxon>
        <taxon>Actinomycetes</taxon>
        <taxon>Mycobacteriales</taxon>
        <taxon>Gordoniaceae</taxon>
        <taxon>Gordonia</taxon>
    </lineage>
</organism>
<dbReference type="Gene3D" id="3.40.50.300">
    <property type="entry name" value="P-loop containing nucleotide triphosphate hydrolases"/>
    <property type="match status" value="1"/>
</dbReference>
<keyword evidence="3" id="KW-0378">Hydrolase</keyword>
<dbReference type="GO" id="GO:0005525">
    <property type="term" value="F:GTP binding"/>
    <property type="evidence" value="ECO:0007669"/>
    <property type="project" value="UniProtKB-KW"/>
</dbReference>
<dbReference type="EMBL" id="PKJC01000006">
    <property type="protein sequence ID" value="PKZ65595.1"/>
    <property type="molecule type" value="Genomic_DNA"/>
</dbReference>
<dbReference type="PANTHER" id="PTHR10465">
    <property type="entry name" value="TRANSMEMBRANE GTPASE FZO1"/>
    <property type="match status" value="1"/>
</dbReference>
<dbReference type="PANTHER" id="PTHR10465:SF0">
    <property type="entry name" value="SARCALUMENIN"/>
    <property type="match status" value="1"/>
</dbReference>
<gene>
    <name evidence="7" type="ORF">CYJ73_10980</name>
</gene>
<dbReference type="SUPFAM" id="SSF52540">
    <property type="entry name" value="P-loop containing nucleoside triphosphate hydrolases"/>
    <property type="match status" value="1"/>
</dbReference>
<reference evidence="7 8" key="1">
    <citation type="submission" date="2017-12" db="EMBL/GenBank/DDBJ databases">
        <title>Phylogenetic diversity of female urinary microbiome.</title>
        <authorList>
            <person name="Thomas-White K."/>
            <person name="Wolfe A.J."/>
        </authorList>
    </citation>
    <scope>NUCLEOTIDE SEQUENCE [LARGE SCALE GENOMIC DNA]</scope>
    <source>
        <strain evidence="7 8">UMB0777</strain>
    </source>
</reference>
<feature type="domain" description="G" evidence="6">
    <location>
        <begin position="40"/>
        <end position="196"/>
    </location>
</feature>